<evidence type="ECO:0000313" key="3">
    <source>
        <dbReference type="EMBL" id="MED4129895.1"/>
    </source>
</evidence>
<reference evidence="3 4" key="1">
    <citation type="submission" date="2023-03" db="EMBL/GenBank/DDBJ databases">
        <title>Bacillus Genome Sequencing.</title>
        <authorList>
            <person name="Dunlap C."/>
        </authorList>
    </citation>
    <scope>NUCLEOTIDE SEQUENCE [LARGE SCALE GENOMIC DNA]</scope>
    <source>
        <strain evidence="3 4">B-4107</strain>
    </source>
</reference>
<gene>
    <name evidence="3" type="ORF">P5F74_17330</name>
</gene>
<name>A0ABU6NNW8_9BACI</name>
<keyword evidence="1" id="KW-0597">Phosphoprotein</keyword>
<accession>A0ABU6NNW8</accession>
<dbReference type="CDD" id="cd07041">
    <property type="entry name" value="STAS_RsbR_RsbS_like"/>
    <property type="match status" value="1"/>
</dbReference>
<dbReference type="PROSITE" id="PS50801">
    <property type="entry name" value="STAS"/>
    <property type="match status" value="1"/>
</dbReference>
<dbReference type="PANTHER" id="PTHR33745:SF3">
    <property type="entry name" value="RSBT CO-ANTAGONIST PROTEIN RSBRC"/>
    <property type="match status" value="1"/>
</dbReference>
<feature type="domain" description="STAS" evidence="2">
    <location>
        <begin position="165"/>
        <end position="276"/>
    </location>
</feature>
<dbReference type="PANTHER" id="PTHR33745">
    <property type="entry name" value="RSBT ANTAGONIST PROTEIN RSBS-RELATED"/>
    <property type="match status" value="1"/>
</dbReference>
<organism evidence="3 4">
    <name type="scientific">Shouchella miscanthi</name>
    <dbReference type="NCBI Taxonomy" id="2598861"/>
    <lineage>
        <taxon>Bacteria</taxon>
        <taxon>Bacillati</taxon>
        <taxon>Bacillota</taxon>
        <taxon>Bacilli</taxon>
        <taxon>Bacillales</taxon>
        <taxon>Bacillaceae</taxon>
        <taxon>Shouchella</taxon>
    </lineage>
</organism>
<dbReference type="Pfam" id="PF01740">
    <property type="entry name" value="STAS"/>
    <property type="match status" value="1"/>
</dbReference>
<dbReference type="SUPFAM" id="SSF52091">
    <property type="entry name" value="SpoIIaa-like"/>
    <property type="match status" value="1"/>
</dbReference>
<dbReference type="InterPro" id="IPR002645">
    <property type="entry name" value="STAS_dom"/>
</dbReference>
<dbReference type="Proteomes" id="UP001341820">
    <property type="component" value="Unassembled WGS sequence"/>
</dbReference>
<proteinExistence type="predicted"/>
<comment type="caution">
    <text evidence="3">The sequence shown here is derived from an EMBL/GenBank/DDBJ whole genome shotgun (WGS) entry which is preliminary data.</text>
</comment>
<dbReference type="RefSeq" id="WP_035396449.1">
    <property type="nucleotide sequence ID" value="NZ_CP042163.1"/>
</dbReference>
<evidence type="ECO:0000259" key="2">
    <source>
        <dbReference type="PROSITE" id="PS50801"/>
    </source>
</evidence>
<keyword evidence="4" id="KW-1185">Reference proteome</keyword>
<dbReference type="EMBL" id="JAROAS010000044">
    <property type="protein sequence ID" value="MED4129895.1"/>
    <property type="molecule type" value="Genomic_DNA"/>
</dbReference>
<dbReference type="InterPro" id="IPR036513">
    <property type="entry name" value="STAS_dom_sf"/>
</dbReference>
<dbReference type="Gene3D" id="3.30.750.24">
    <property type="entry name" value="STAS domain"/>
    <property type="match status" value="1"/>
</dbReference>
<evidence type="ECO:0000256" key="1">
    <source>
        <dbReference type="ARBA" id="ARBA00022553"/>
    </source>
</evidence>
<evidence type="ECO:0000313" key="4">
    <source>
        <dbReference type="Proteomes" id="UP001341820"/>
    </source>
</evidence>
<sequence>MPTDGLYSYIKSKTDELTEEWYKSLDKSQDGVYSTSDPRQIELLKDQNRAFHTLFTELFNPTKNGIHDEEFLKWIESIANDRAHQRTPFNNILSEFFRTQQQYMDLILSYAESVKQESISLKDVYRWNEIVVQGVNEVILEFSRQNKKQSDYQLNAQKQMIDELSSPIIQLAPKTALLPLVGEIDTHRAKVMFDHTLQHCSEQYIHTLFIDLSGVPVIDTMVAQQIFQLIKGLKLIGVQTSLSGLRPEIAQTAVQLGISFSDVTIHSTLAQALERKQLIF</sequence>
<protein>
    <submittedName>
        <fullName evidence="3">STAS domain-containing protein</fullName>
    </submittedName>
</protein>
<dbReference type="InterPro" id="IPR051932">
    <property type="entry name" value="Bact_StressResp_Reg"/>
</dbReference>